<dbReference type="GO" id="GO:0005737">
    <property type="term" value="C:cytoplasm"/>
    <property type="evidence" value="ECO:0007669"/>
    <property type="project" value="UniProtKB-SubCell"/>
</dbReference>
<dbReference type="CDD" id="cd01854">
    <property type="entry name" value="YjeQ_EngC"/>
    <property type="match status" value="1"/>
</dbReference>
<comment type="function">
    <text evidence="3">One of several proteins that assist in the late maturation steps of the functional core of the 30S ribosomal subunit. Helps release RbfA from mature subunits. May play a role in the assembly of ribosomal proteins into the subunit. Circularly permuted GTPase that catalyzes slow GTP hydrolysis, GTPase activity is stimulated by the 30S ribosomal subunit.</text>
</comment>
<dbReference type="GO" id="GO:0003924">
    <property type="term" value="F:GTPase activity"/>
    <property type="evidence" value="ECO:0007669"/>
    <property type="project" value="UniProtKB-UniRule"/>
</dbReference>
<comment type="similarity">
    <text evidence="3">Belongs to the TRAFAC class YlqF/YawG GTPase family. RsgA subfamily.</text>
</comment>
<name>A0A1Y6CB59_9BACT</name>
<dbReference type="InterPro" id="IPR027417">
    <property type="entry name" value="P-loop_NTPase"/>
</dbReference>
<evidence type="ECO:0000313" key="6">
    <source>
        <dbReference type="EMBL" id="SMF46094.1"/>
    </source>
</evidence>
<dbReference type="RefSeq" id="WP_132321567.1">
    <property type="nucleotide sequence ID" value="NZ_FWZT01000014.1"/>
</dbReference>
<dbReference type="EMBL" id="FWZT01000014">
    <property type="protein sequence ID" value="SMF46094.1"/>
    <property type="molecule type" value="Genomic_DNA"/>
</dbReference>
<dbReference type="Gene3D" id="1.10.40.50">
    <property type="entry name" value="Probable gtpase engc, domain 3"/>
    <property type="match status" value="1"/>
</dbReference>
<feature type="binding site" evidence="3">
    <location>
        <begin position="252"/>
        <end position="260"/>
    </location>
    <ligand>
        <name>GTP</name>
        <dbReference type="ChEBI" id="CHEBI:37565"/>
    </ligand>
</feature>
<dbReference type="InterPro" id="IPR004881">
    <property type="entry name" value="Ribosome_biogen_GTPase_RsgA"/>
</dbReference>
<feature type="binding site" evidence="3">
    <location>
        <begin position="192"/>
        <end position="195"/>
    </location>
    <ligand>
        <name>GTP</name>
        <dbReference type="ChEBI" id="CHEBI:37565"/>
    </ligand>
</feature>
<dbReference type="PANTHER" id="PTHR32120:SF11">
    <property type="entry name" value="SMALL RIBOSOMAL SUBUNIT BIOGENESIS GTPASE RSGA 1, MITOCHONDRIAL-RELATED"/>
    <property type="match status" value="1"/>
</dbReference>
<proteinExistence type="inferred from homology"/>
<keyword evidence="3" id="KW-0694">RNA-binding</keyword>
<dbReference type="GO" id="GO:0019843">
    <property type="term" value="F:rRNA binding"/>
    <property type="evidence" value="ECO:0007669"/>
    <property type="project" value="UniProtKB-KW"/>
</dbReference>
<dbReference type="AlphaFoldDB" id="A0A1Y6CB59"/>
<evidence type="ECO:0000256" key="3">
    <source>
        <dbReference type="HAMAP-Rule" id="MF_01820"/>
    </source>
</evidence>
<keyword evidence="3" id="KW-0479">Metal-binding</keyword>
<comment type="cofactor">
    <cofactor evidence="3">
        <name>Zn(2+)</name>
        <dbReference type="ChEBI" id="CHEBI:29105"/>
    </cofactor>
    <text evidence="3">Binds 1 zinc ion per subunit.</text>
</comment>
<dbReference type="GO" id="GO:0046872">
    <property type="term" value="F:metal ion binding"/>
    <property type="evidence" value="ECO:0007669"/>
    <property type="project" value="UniProtKB-KW"/>
</dbReference>
<organism evidence="6 7">
    <name type="scientific">Pseudobacteriovorax antillogorgiicola</name>
    <dbReference type="NCBI Taxonomy" id="1513793"/>
    <lineage>
        <taxon>Bacteria</taxon>
        <taxon>Pseudomonadati</taxon>
        <taxon>Bdellovibrionota</taxon>
        <taxon>Oligoflexia</taxon>
        <taxon>Oligoflexales</taxon>
        <taxon>Pseudobacteriovoracaceae</taxon>
        <taxon>Pseudobacteriovorax</taxon>
    </lineage>
</organism>
<dbReference type="HAMAP" id="MF_01820">
    <property type="entry name" value="GTPase_RsgA"/>
    <property type="match status" value="1"/>
</dbReference>
<feature type="binding site" evidence="3">
    <location>
        <position position="339"/>
    </location>
    <ligand>
        <name>Zn(2+)</name>
        <dbReference type="ChEBI" id="CHEBI:29105"/>
    </ligand>
</feature>
<dbReference type="InterPro" id="IPR010914">
    <property type="entry name" value="RsgA_GTPase_dom"/>
</dbReference>
<dbReference type="Gene3D" id="3.40.50.300">
    <property type="entry name" value="P-loop containing nucleotide triphosphate hydrolases"/>
    <property type="match status" value="1"/>
</dbReference>
<evidence type="ECO:0000256" key="2">
    <source>
        <dbReference type="ARBA" id="ARBA00023134"/>
    </source>
</evidence>
<dbReference type="PROSITE" id="PS50936">
    <property type="entry name" value="ENGC_GTPASE"/>
    <property type="match status" value="1"/>
</dbReference>
<keyword evidence="3" id="KW-0862">Zinc</keyword>
<keyword evidence="7" id="KW-1185">Reference proteome</keyword>
<comment type="subunit">
    <text evidence="3">Monomer. Associates with 30S ribosomal subunit, binds 16S rRNA.</text>
</comment>
<dbReference type="NCBIfam" id="TIGR00157">
    <property type="entry name" value="ribosome small subunit-dependent GTPase A"/>
    <property type="match status" value="1"/>
</dbReference>
<feature type="domain" description="EngC GTPase" evidence="4">
    <location>
        <begin position="152"/>
        <end position="308"/>
    </location>
</feature>
<dbReference type="SUPFAM" id="SSF52540">
    <property type="entry name" value="P-loop containing nucleoside triphosphate hydrolases"/>
    <property type="match status" value="1"/>
</dbReference>
<reference evidence="7" key="1">
    <citation type="submission" date="2017-04" db="EMBL/GenBank/DDBJ databases">
        <authorList>
            <person name="Varghese N."/>
            <person name="Submissions S."/>
        </authorList>
    </citation>
    <scope>NUCLEOTIDE SEQUENCE [LARGE SCALE GENOMIC DNA]</scope>
    <source>
        <strain evidence="7">RKEM611</strain>
    </source>
</reference>
<dbReference type="EC" id="3.6.1.-" evidence="3"/>
<dbReference type="GO" id="GO:0042274">
    <property type="term" value="P:ribosomal small subunit biogenesis"/>
    <property type="evidence" value="ECO:0007669"/>
    <property type="project" value="UniProtKB-UniRule"/>
</dbReference>
<dbReference type="STRING" id="1513793.SAMN06296036_11421"/>
<dbReference type="OrthoDB" id="9809485at2"/>
<evidence type="ECO:0000256" key="1">
    <source>
        <dbReference type="ARBA" id="ARBA00022741"/>
    </source>
</evidence>
<keyword evidence="3" id="KW-0378">Hydrolase</keyword>
<accession>A0A1Y6CB59</accession>
<keyword evidence="3" id="KW-0963">Cytoplasm</keyword>
<keyword evidence="2 3" id="KW-0342">GTP-binding</keyword>
<evidence type="ECO:0000259" key="4">
    <source>
        <dbReference type="PROSITE" id="PS50936"/>
    </source>
</evidence>
<dbReference type="GO" id="GO:0005525">
    <property type="term" value="F:GTP binding"/>
    <property type="evidence" value="ECO:0007669"/>
    <property type="project" value="UniProtKB-UniRule"/>
</dbReference>
<protein>
    <recommendedName>
        <fullName evidence="3">Small ribosomal subunit biogenesis GTPase RsgA</fullName>
        <ecNumber evidence="3">3.6.1.-</ecNumber>
    </recommendedName>
</protein>
<evidence type="ECO:0000259" key="5">
    <source>
        <dbReference type="PROSITE" id="PS51721"/>
    </source>
</evidence>
<sequence>MARWKYNKNRDDEYFRYDKIRRGKDKRKKKQDGEEKFVLDEVQWKKEDGWFRARVVEVQKRYAFVAPQDDDGTIDTKDVWLGTVARKYLQSKRMERNSVAVGDVVLCRPTDDREADIETDIPCCVIVNLAPRHSEISRRDPTSQERSHVLASNVDQLLVVASYQSPLVKWGLVDRYLVLAEEQGIEPIIVLNKEDLLKEESEEFRQRCREEIETYRRLGYRIFSLSVLTNSKDPAITEIGELMKDKVTILSGHSGVGKSSLVNMYRPEIVQEVEPDADIFYKGRHTTTYASFIGLDTGGYVIDTPGIRSFLLGDRSSIDLSYSFREFRPYMGACKFRECRHIDEPGCAILDALQKGEITNRRYRSYKGLLLGDTGREGRTRDDELEKG</sequence>
<feature type="binding site" evidence="3">
    <location>
        <position position="341"/>
    </location>
    <ligand>
        <name>Zn(2+)</name>
        <dbReference type="ChEBI" id="CHEBI:29105"/>
    </ligand>
</feature>
<feature type="domain" description="CP-type G" evidence="5">
    <location>
        <begin position="143"/>
        <end position="310"/>
    </location>
</feature>
<dbReference type="Proteomes" id="UP000192907">
    <property type="component" value="Unassembled WGS sequence"/>
</dbReference>
<comment type="subcellular location">
    <subcellularLocation>
        <location evidence="3">Cytoplasm</location>
    </subcellularLocation>
</comment>
<feature type="binding site" evidence="3">
    <location>
        <position position="347"/>
    </location>
    <ligand>
        <name>Zn(2+)</name>
        <dbReference type="ChEBI" id="CHEBI:29105"/>
    </ligand>
</feature>
<keyword evidence="3" id="KW-0699">rRNA-binding</keyword>
<dbReference type="PANTHER" id="PTHR32120">
    <property type="entry name" value="SMALL RIBOSOMAL SUBUNIT BIOGENESIS GTPASE RSGA"/>
    <property type="match status" value="1"/>
</dbReference>
<evidence type="ECO:0000313" key="7">
    <source>
        <dbReference type="Proteomes" id="UP000192907"/>
    </source>
</evidence>
<keyword evidence="1 3" id="KW-0547">Nucleotide-binding</keyword>
<gene>
    <name evidence="3" type="primary">rsgA</name>
    <name evidence="6" type="ORF">SAMN06296036_11421</name>
</gene>
<dbReference type="Pfam" id="PF03193">
    <property type="entry name" value="RsgA_GTPase"/>
    <property type="match status" value="1"/>
</dbReference>
<feature type="binding site" evidence="3">
    <location>
        <position position="334"/>
    </location>
    <ligand>
        <name>Zn(2+)</name>
        <dbReference type="ChEBI" id="CHEBI:29105"/>
    </ligand>
</feature>
<keyword evidence="3" id="KW-0690">Ribosome biogenesis</keyword>
<dbReference type="PROSITE" id="PS51721">
    <property type="entry name" value="G_CP"/>
    <property type="match status" value="1"/>
</dbReference>
<dbReference type="InterPro" id="IPR030378">
    <property type="entry name" value="G_CP_dom"/>
</dbReference>